<keyword evidence="7" id="KW-1185">Reference proteome</keyword>
<dbReference type="InterPro" id="IPR003785">
    <property type="entry name" value="Creatininase/forma_Hydrolase"/>
</dbReference>
<dbReference type="InterPro" id="IPR024087">
    <property type="entry name" value="Creatininase-like_sf"/>
</dbReference>
<evidence type="ECO:0000256" key="3">
    <source>
        <dbReference type="ARBA" id="ARBA00022801"/>
    </source>
</evidence>
<dbReference type="GO" id="GO:0009231">
    <property type="term" value="P:riboflavin biosynthetic process"/>
    <property type="evidence" value="ECO:0007669"/>
    <property type="project" value="TreeGrafter"/>
</dbReference>
<dbReference type="Pfam" id="PF02633">
    <property type="entry name" value="Creatininase"/>
    <property type="match status" value="1"/>
</dbReference>
<dbReference type="GO" id="GO:0046872">
    <property type="term" value="F:metal ion binding"/>
    <property type="evidence" value="ECO:0007669"/>
    <property type="project" value="UniProtKB-KW"/>
</dbReference>
<dbReference type="RefSeq" id="WP_246076235.1">
    <property type="nucleotide sequence ID" value="NZ_VFML01000001.1"/>
</dbReference>
<organism evidence="6 7">
    <name type="scientific">Amycolatopsis cihanbeyliensis</name>
    <dbReference type="NCBI Taxonomy" id="1128664"/>
    <lineage>
        <taxon>Bacteria</taxon>
        <taxon>Bacillati</taxon>
        <taxon>Actinomycetota</taxon>
        <taxon>Actinomycetes</taxon>
        <taxon>Pseudonocardiales</taxon>
        <taxon>Pseudonocardiaceae</taxon>
        <taxon>Amycolatopsis</taxon>
    </lineage>
</organism>
<name>A0A542DDV9_AMYCI</name>
<evidence type="ECO:0000256" key="4">
    <source>
        <dbReference type="ARBA" id="ARBA00022833"/>
    </source>
</evidence>
<dbReference type="GO" id="GO:0016811">
    <property type="term" value="F:hydrolase activity, acting on carbon-nitrogen (but not peptide) bonds, in linear amides"/>
    <property type="evidence" value="ECO:0007669"/>
    <property type="project" value="TreeGrafter"/>
</dbReference>
<evidence type="ECO:0000313" key="6">
    <source>
        <dbReference type="EMBL" id="TQJ01236.1"/>
    </source>
</evidence>
<evidence type="ECO:0000256" key="5">
    <source>
        <dbReference type="ARBA" id="ARBA00024029"/>
    </source>
</evidence>
<dbReference type="Proteomes" id="UP000320876">
    <property type="component" value="Unassembled WGS sequence"/>
</dbReference>
<dbReference type="PANTHER" id="PTHR35005">
    <property type="entry name" value="3-DEHYDRO-SCYLLO-INOSOSE HYDROLASE"/>
    <property type="match status" value="1"/>
</dbReference>
<dbReference type="PANTHER" id="PTHR35005:SF1">
    <property type="entry name" value="2-AMINO-5-FORMYLAMINO-6-RIBOSYLAMINOPYRIMIDIN-4(3H)-ONE 5'-MONOPHOSPHATE DEFORMYLASE"/>
    <property type="match status" value="1"/>
</dbReference>
<sequence length="247" mass="26248">MNEYDETGMFRWADCTRGRLRELLPDALVVLPIGATEQHGPHLPTGTDGLLAGTVAERAVLAACPRSPRPLVLAPILPFGASEHHLPFGGTLSLSVETAIAVLADLARSVVQAGGRRMVLVNGHGGNRGVCHAAASAVAARHGPTVAVVHYWELLAPAPEIPGHAGEFETSMLTWLRPDLVIDPPTRQGPEPLPVSPGLELHEAAGWLLIDGYTDHPGRASAERGRSWLEDCVRTLADRLVELAGRA</sequence>
<reference evidence="6 7" key="1">
    <citation type="submission" date="2019-06" db="EMBL/GenBank/DDBJ databases">
        <title>Sequencing the genomes of 1000 actinobacteria strains.</title>
        <authorList>
            <person name="Klenk H.-P."/>
        </authorList>
    </citation>
    <scope>NUCLEOTIDE SEQUENCE [LARGE SCALE GENOMIC DNA]</scope>
    <source>
        <strain evidence="6 7">DSM 45679</strain>
    </source>
</reference>
<comment type="caution">
    <text evidence="6">The sequence shown here is derived from an EMBL/GenBank/DDBJ whole genome shotgun (WGS) entry which is preliminary data.</text>
</comment>
<protein>
    <submittedName>
        <fullName evidence="6">Creatinine amidohydrolase</fullName>
    </submittedName>
</protein>
<dbReference type="AlphaFoldDB" id="A0A542DDV9"/>
<keyword evidence="3 6" id="KW-0378">Hydrolase</keyword>
<keyword evidence="2" id="KW-0479">Metal-binding</keyword>
<dbReference type="EMBL" id="VFML01000001">
    <property type="protein sequence ID" value="TQJ01236.1"/>
    <property type="molecule type" value="Genomic_DNA"/>
</dbReference>
<keyword evidence="4" id="KW-0862">Zinc</keyword>
<evidence type="ECO:0000256" key="1">
    <source>
        <dbReference type="ARBA" id="ARBA00001947"/>
    </source>
</evidence>
<comment type="cofactor">
    <cofactor evidence="1">
        <name>Zn(2+)</name>
        <dbReference type="ChEBI" id="CHEBI:29105"/>
    </cofactor>
</comment>
<proteinExistence type="inferred from homology"/>
<dbReference type="SUPFAM" id="SSF102215">
    <property type="entry name" value="Creatininase"/>
    <property type="match status" value="1"/>
</dbReference>
<gene>
    <name evidence="6" type="ORF">FB471_0902</name>
</gene>
<dbReference type="Gene3D" id="3.40.50.10310">
    <property type="entry name" value="Creatininase"/>
    <property type="match status" value="1"/>
</dbReference>
<evidence type="ECO:0000313" key="7">
    <source>
        <dbReference type="Proteomes" id="UP000320876"/>
    </source>
</evidence>
<accession>A0A542DDV9</accession>
<evidence type="ECO:0000256" key="2">
    <source>
        <dbReference type="ARBA" id="ARBA00022723"/>
    </source>
</evidence>
<comment type="similarity">
    <text evidence="5">Belongs to the creatininase superfamily.</text>
</comment>